<reference evidence="2" key="1">
    <citation type="submission" date="2020-06" db="EMBL/GenBank/DDBJ databases">
        <title>Draft genome sequences of strains closely related to Aspergillus parafelis and Aspergillus hiratsukae.</title>
        <authorList>
            <person name="Dos Santos R.A.C."/>
            <person name="Rivero-Menendez O."/>
            <person name="Steenwyk J.L."/>
            <person name="Mead M.E."/>
            <person name="Goldman G.H."/>
            <person name="Alastruey-Izquierdo A."/>
            <person name="Rokas A."/>
        </authorList>
    </citation>
    <scope>NUCLEOTIDE SEQUENCE</scope>
    <source>
        <strain evidence="2">CNM-CM6106</strain>
    </source>
</reference>
<evidence type="ECO:0000313" key="2">
    <source>
        <dbReference type="EMBL" id="KAF7174642.1"/>
    </source>
</evidence>
<protein>
    <submittedName>
        <fullName evidence="2">Uncharacterized protein</fullName>
    </submittedName>
</protein>
<sequence length="114" mass="12733">MESHEGRVNDRLSCSDEDDVSNGSESTQSIKSQAPPSRRAPVQVVHPAVMHAFREQDIHRSRFTALYQRQGQAELVSERSRHGRTSILFARRTGIAPTMSYTSAVMERANGPSH</sequence>
<dbReference type="AlphaFoldDB" id="A0A8H6V1K2"/>
<feature type="region of interest" description="Disordered" evidence="1">
    <location>
        <begin position="1"/>
        <end position="42"/>
    </location>
</feature>
<proteinExistence type="predicted"/>
<name>A0A8H6V1K2_9EURO</name>
<dbReference type="EMBL" id="JACBAF010001229">
    <property type="protein sequence ID" value="KAF7174642.1"/>
    <property type="molecule type" value="Genomic_DNA"/>
</dbReference>
<gene>
    <name evidence="2" type="ORF">CNMCM6106_000251</name>
</gene>
<comment type="caution">
    <text evidence="2">The sequence shown here is derived from an EMBL/GenBank/DDBJ whole genome shotgun (WGS) entry which is preliminary data.</text>
</comment>
<feature type="compositionally biased region" description="Basic and acidic residues" evidence="1">
    <location>
        <begin position="1"/>
        <end position="14"/>
    </location>
</feature>
<feature type="compositionally biased region" description="Polar residues" evidence="1">
    <location>
        <begin position="21"/>
        <end position="35"/>
    </location>
</feature>
<evidence type="ECO:0000313" key="3">
    <source>
        <dbReference type="Proteomes" id="UP000662466"/>
    </source>
</evidence>
<dbReference type="Proteomes" id="UP000662466">
    <property type="component" value="Unassembled WGS sequence"/>
</dbReference>
<accession>A0A8H6V1K2</accession>
<evidence type="ECO:0000256" key="1">
    <source>
        <dbReference type="SAM" id="MobiDB-lite"/>
    </source>
</evidence>
<organism evidence="2 3">
    <name type="scientific">Aspergillus hiratsukae</name>
    <dbReference type="NCBI Taxonomy" id="1194566"/>
    <lineage>
        <taxon>Eukaryota</taxon>
        <taxon>Fungi</taxon>
        <taxon>Dikarya</taxon>
        <taxon>Ascomycota</taxon>
        <taxon>Pezizomycotina</taxon>
        <taxon>Eurotiomycetes</taxon>
        <taxon>Eurotiomycetidae</taxon>
        <taxon>Eurotiales</taxon>
        <taxon>Aspergillaceae</taxon>
        <taxon>Aspergillus</taxon>
        <taxon>Aspergillus subgen. Fumigati</taxon>
    </lineage>
</organism>